<reference evidence="14" key="1">
    <citation type="journal article" date="2021" name="bioRxiv">
        <title>Whole Genome Assembly and Annotation of Northern Wild Rice, Zizania palustris L., Supports a Whole Genome Duplication in the Zizania Genus.</title>
        <authorList>
            <person name="Haas M."/>
            <person name="Kono T."/>
            <person name="Macchietto M."/>
            <person name="Millas R."/>
            <person name="McGilp L."/>
            <person name="Shao M."/>
            <person name="Duquette J."/>
            <person name="Hirsch C.N."/>
            <person name="Kimball J."/>
        </authorList>
    </citation>
    <scope>NUCLEOTIDE SEQUENCE</scope>
    <source>
        <tissue evidence="14">Fresh leaf tissue</tissue>
    </source>
</reference>
<evidence type="ECO:0000259" key="12">
    <source>
        <dbReference type="PROSITE" id="PS50071"/>
    </source>
</evidence>
<dbReference type="GO" id="GO:0008289">
    <property type="term" value="F:lipid binding"/>
    <property type="evidence" value="ECO:0007669"/>
    <property type="project" value="InterPro"/>
</dbReference>
<dbReference type="GO" id="GO:0005634">
    <property type="term" value="C:nucleus"/>
    <property type="evidence" value="ECO:0007669"/>
    <property type="project" value="UniProtKB-SubCell"/>
</dbReference>
<gene>
    <name evidence="14" type="ORF">GUJ93_ZPchr0008g11426</name>
</gene>
<dbReference type="GO" id="GO:0000981">
    <property type="term" value="F:DNA-binding transcription factor activity, RNA polymerase II-specific"/>
    <property type="evidence" value="ECO:0007669"/>
    <property type="project" value="InterPro"/>
</dbReference>
<reference evidence="14" key="2">
    <citation type="submission" date="2021-02" db="EMBL/GenBank/DDBJ databases">
        <authorList>
            <person name="Kimball J.A."/>
            <person name="Haas M.W."/>
            <person name="Macchietto M."/>
            <person name="Kono T."/>
            <person name="Duquette J."/>
            <person name="Shao M."/>
        </authorList>
    </citation>
    <scope>NUCLEOTIDE SEQUENCE</scope>
    <source>
        <tissue evidence="14">Fresh leaf tissue</tissue>
    </source>
</reference>
<dbReference type="PANTHER" id="PTHR45654:SF111">
    <property type="entry name" value="HOMEOBOX-LEUCINE ZIPPER PROTEIN ROC6"/>
    <property type="match status" value="1"/>
</dbReference>
<dbReference type="InterPro" id="IPR057993">
    <property type="entry name" value="HD-Zip_IV_C"/>
</dbReference>
<feature type="DNA-binding region" description="Homeobox" evidence="9">
    <location>
        <begin position="112"/>
        <end position="171"/>
    </location>
</feature>
<evidence type="ECO:0000259" key="13">
    <source>
        <dbReference type="PROSITE" id="PS50848"/>
    </source>
</evidence>
<evidence type="ECO:0000256" key="2">
    <source>
        <dbReference type="ARBA" id="ARBA00006789"/>
    </source>
</evidence>
<evidence type="ECO:0000256" key="6">
    <source>
        <dbReference type="ARBA" id="ARBA00023155"/>
    </source>
</evidence>
<dbReference type="InterPro" id="IPR001356">
    <property type="entry name" value="HD"/>
</dbReference>
<keyword evidence="15" id="KW-1185">Reference proteome</keyword>
<evidence type="ECO:0000256" key="4">
    <source>
        <dbReference type="ARBA" id="ARBA00023054"/>
    </source>
</evidence>
<keyword evidence="5 9" id="KW-0238">DNA-binding</keyword>
<evidence type="ECO:0000256" key="7">
    <source>
        <dbReference type="ARBA" id="ARBA00023163"/>
    </source>
</evidence>
<keyword evidence="3" id="KW-0805">Transcription regulation</keyword>
<dbReference type="OrthoDB" id="6159439at2759"/>
<accession>A0A8J5V1Q8</accession>
<evidence type="ECO:0000256" key="8">
    <source>
        <dbReference type="ARBA" id="ARBA00023242"/>
    </source>
</evidence>
<evidence type="ECO:0000256" key="11">
    <source>
        <dbReference type="SAM" id="MobiDB-lite"/>
    </source>
</evidence>
<dbReference type="AlphaFoldDB" id="A0A8J5V1Q8"/>
<dbReference type="CDD" id="cd08875">
    <property type="entry name" value="START_ArGLABRA2_like"/>
    <property type="match status" value="1"/>
</dbReference>
<evidence type="ECO:0000313" key="15">
    <source>
        <dbReference type="Proteomes" id="UP000729402"/>
    </source>
</evidence>
<feature type="domain" description="Homeobox" evidence="12">
    <location>
        <begin position="110"/>
        <end position="170"/>
    </location>
</feature>
<dbReference type="PROSITE" id="PS50071">
    <property type="entry name" value="HOMEOBOX_2"/>
    <property type="match status" value="1"/>
</dbReference>
<dbReference type="Pfam" id="PF00046">
    <property type="entry name" value="Homeodomain"/>
    <property type="match status" value="1"/>
</dbReference>
<dbReference type="InterPro" id="IPR042160">
    <property type="entry name" value="HD-Zip_IV"/>
</dbReference>
<evidence type="ECO:0000256" key="9">
    <source>
        <dbReference type="PROSITE-ProRule" id="PRU00108"/>
    </source>
</evidence>
<dbReference type="GO" id="GO:0003677">
    <property type="term" value="F:DNA binding"/>
    <property type="evidence" value="ECO:0007669"/>
    <property type="project" value="UniProtKB-UniRule"/>
</dbReference>
<dbReference type="PROSITE" id="PS50848">
    <property type="entry name" value="START"/>
    <property type="match status" value="1"/>
</dbReference>
<dbReference type="SMART" id="SM00389">
    <property type="entry name" value="HOX"/>
    <property type="match status" value="1"/>
</dbReference>
<evidence type="ECO:0000313" key="14">
    <source>
        <dbReference type="EMBL" id="KAG8046950.1"/>
    </source>
</evidence>
<feature type="region of interest" description="Disordered" evidence="11">
    <location>
        <begin position="97"/>
        <end position="117"/>
    </location>
</feature>
<dbReference type="PROSITE" id="PS00027">
    <property type="entry name" value="HOMEOBOX_1"/>
    <property type="match status" value="1"/>
</dbReference>
<comment type="caution">
    <text evidence="14">The sequence shown here is derived from an EMBL/GenBank/DDBJ whole genome shotgun (WGS) entry which is preliminary data.</text>
</comment>
<keyword evidence="6 9" id="KW-0371">Homeobox</keyword>
<feature type="compositionally biased region" description="Low complexity" evidence="11">
    <location>
        <begin position="237"/>
        <end position="258"/>
    </location>
</feature>
<sequence length="838" mass="91808">MGRPWTLGYCVLIVYGLAYSLSTRSITLFLTSISLQFSGTMDRELELLATFVSMLKFILEDEASDLRAVNHPASWPTRGRPDECIVDLPMEEEEQLEEEDAIMDPTSSTRKPAGSSGRFTMEQRGELIRAFDSCSHPDLDTRNDLADRLNITSDRVKFWFQNHRTQLKSLKITEENLLLRLENVQLLLENTELRKRFRARMINATCPTCQFPLFHTEVEQNICVNHVANPMPQLGESSNSARRAASSSSSSPPLLPSSGRGMAIPGSYQVGVMMHNPGMPLPAASAGQHAPYLHATNLVILPNLSGDAEISILVDHAYYAMEELIRLVQINHPLWLPNMDIMGIEALNYQEYAAMSRSVVIRPAGLKVDATRDVAIVKGGCVQLVESLSDVGCWAELFSGIVASASSTRIISTSPPASCDGLIQLMRAELLVMSPAVPVCEVTFLRYSRQIARGLWSVVDLSIDDSILRGDSRAAQFSVQASSSSNTATRRMGIKLLPSGCFIQDLDNGYSKVTWVMHAAYDETKVPMLHWPYLRSGKALGACRWLASLQRQSQFLSNLHSSVPGLNNAMEEQLRRRSVLHLVRQMVTRFTAVSGSMTDAWQVGDSSHVISRRIGRPGSGEPDGVVLTFTVVTRLPGVRPRRVYDYLRDEQCLFEWRQLFVADLRPPQARTASLRGLAANGDAVPQFHRVVNGLHEGHAISLINPRGIGGTIISNLVLQEARTDASGSLIVYAGTDVHTMHGIMDGSIHPAGVFLIPSGCSILPDCSGASPPHPDQASSSTSRSNGDGSIVTVTYQMFVSSLSDVSTLVGSIERGRIAFMNATVIFRAALQAIGSMAE</sequence>
<evidence type="ECO:0000256" key="3">
    <source>
        <dbReference type="ARBA" id="ARBA00023015"/>
    </source>
</evidence>
<feature type="region of interest" description="Disordered" evidence="11">
    <location>
        <begin position="766"/>
        <end position="786"/>
    </location>
</feature>
<dbReference type="SMART" id="SM00234">
    <property type="entry name" value="START"/>
    <property type="match status" value="1"/>
</dbReference>
<feature type="domain" description="START" evidence="13">
    <location>
        <begin position="306"/>
        <end position="558"/>
    </location>
</feature>
<dbReference type="InterPro" id="IPR017970">
    <property type="entry name" value="Homeobox_CS"/>
</dbReference>
<organism evidence="14 15">
    <name type="scientific">Zizania palustris</name>
    <name type="common">Northern wild rice</name>
    <dbReference type="NCBI Taxonomy" id="103762"/>
    <lineage>
        <taxon>Eukaryota</taxon>
        <taxon>Viridiplantae</taxon>
        <taxon>Streptophyta</taxon>
        <taxon>Embryophyta</taxon>
        <taxon>Tracheophyta</taxon>
        <taxon>Spermatophyta</taxon>
        <taxon>Magnoliopsida</taxon>
        <taxon>Liliopsida</taxon>
        <taxon>Poales</taxon>
        <taxon>Poaceae</taxon>
        <taxon>BOP clade</taxon>
        <taxon>Oryzoideae</taxon>
        <taxon>Oryzeae</taxon>
        <taxon>Zizaniinae</taxon>
        <taxon>Zizania</taxon>
    </lineage>
</organism>
<dbReference type="Pfam" id="PF01852">
    <property type="entry name" value="START"/>
    <property type="match status" value="1"/>
</dbReference>
<proteinExistence type="inferred from homology"/>
<keyword evidence="4" id="KW-0175">Coiled coil</keyword>
<dbReference type="PANTHER" id="PTHR45654">
    <property type="entry name" value="HOMEOBOX-LEUCINE ZIPPER PROTEIN MERISTEM L1"/>
    <property type="match status" value="1"/>
</dbReference>
<dbReference type="Proteomes" id="UP000729402">
    <property type="component" value="Unassembled WGS sequence"/>
</dbReference>
<comment type="subcellular location">
    <subcellularLocation>
        <location evidence="1 9 10">Nucleus</location>
    </subcellularLocation>
</comment>
<name>A0A8J5V1Q8_ZIZPA</name>
<dbReference type="InterPro" id="IPR002913">
    <property type="entry name" value="START_lipid-bd_dom"/>
</dbReference>
<evidence type="ECO:0000256" key="10">
    <source>
        <dbReference type="RuleBase" id="RU000682"/>
    </source>
</evidence>
<evidence type="ECO:0000256" key="5">
    <source>
        <dbReference type="ARBA" id="ARBA00023125"/>
    </source>
</evidence>
<comment type="similarity">
    <text evidence="2">Belongs to the HD-ZIP homeobox family. Class IV subfamily.</text>
</comment>
<feature type="region of interest" description="Disordered" evidence="11">
    <location>
        <begin position="234"/>
        <end position="260"/>
    </location>
</feature>
<protein>
    <submittedName>
        <fullName evidence="14">Uncharacterized protein</fullName>
    </submittedName>
</protein>
<keyword evidence="7" id="KW-0804">Transcription</keyword>
<evidence type="ECO:0000256" key="1">
    <source>
        <dbReference type="ARBA" id="ARBA00004123"/>
    </source>
</evidence>
<dbReference type="CDD" id="cd00086">
    <property type="entry name" value="homeodomain"/>
    <property type="match status" value="1"/>
</dbReference>
<dbReference type="EMBL" id="JAAALK010000290">
    <property type="protein sequence ID" value="KAG8046950.1"/>
    <property type="molecule type" value="Genomic_DNA"/>
</dbReference>
<dbReference type="Pfam" id="PF25797">
    <property type="entry name" value="PDF2_C"/>
    <property type="match status" value="2"/>
</dbReference>
<keyword evidence="8 9" id="KW-0539">Nucleus</keyword>